<dbReference type="RefSeq" id="WP_245763975.1">
    <property type="nucleotide sequence ID" value="NZ_FONY01000005.1"/>
</dbReference>
<accession>A0A1I2CSL5</accession>
<name>A0A1I2CSL5_9BACT</name>
<proteinExistence type="predicted"/>
<keyword evidence="3" id="KW-1185">Reference proteome</keyword>
<evidence type="ECO:0000259" key="1">
    <source>
        <dbReference type="Pfam" id="PF01261"/>
    </source>
</evidence>
<dbReference type="InterPro" id="IPR013022">
    <property type="entry name" value="Xyl_isomerase-like_TIM-brl"/>
</dbReference>
<dbReference type="AlphaFoldDB" id="A0A1I2CSL5"/>
<dbReference type="Pfam" id="PF01261">
    <property type="entry name" value="AP_endonuc_2"/>
    <property type="match status" value="1"/>
</dbReference>
<dbReference type="Proteomes" id="UP000199513">
    <property type="component" value="Unassembled WGS sequence"/>
</dbReference>
<dbReference type="STRING" id="1003.SAMN04488541_1005136"/>
<dbReference type="InterPro" id="IPR036237">
    <property type="entry name" value="Xyl_isomerase-like_sf"/>
</dbReference>
<organism evidence="2 3">
    <name type="scientific">Thermoflexibacter ruber</name>
    <dbReference type="NCBI Taxonomy" id="1003"/>
    <lineage>
        <taxon>Bacteria</taxon>
        <taxon>Pseudomonadati</taxon>
        <taxon>Bacteroidota</taxon>
        <taxon>Cytophagia</taxon>
        <taxon>Cytophagales</taxon>
        <taxon>Thermoflexibacteraceae</taxon>
        <taxon>Thermoflexibacter</taxon>
    </lineage>
</organism>
<dbReference type="Gene3D" id="3.20.20.150">
    <property type="entry name" value="Divalent-metal-dependent TIM barrel enzymes"/>
    <property type="match status" value="1"/>
</dbReference>
<dbReference type="SUPFAM" id="SSF51658">
    <property type="entry name" value="Xylose isomerase-like"/>
    <property type="match status" value="1"/>
</dbReference>
<dbReference type="PANTHER" id="PTHR12110">
    <property type="entry name" value="HYDROXYPYRUVATE ISOMERASE"/>
    <property type="match status" value="1"/>
</dbReference>
<protein>
    <submittedName>
        <fullName evidence="2">D-psicose/D-tagatose/L-ribulose 3-epimerase</fullName>
    </submittedName>
</protein>
<dbReference type="EMBL" id="FONY01000005">
    <property type="protein sequence ID" value="SFE71301.1"/>
    <property type="molecule type" value="Genomic_DNA"/>
</dbReference>
<gene>
    <name evidence="2" type="ORF">SAMN04488541_1005136</name>
</gene>
<dbReference type="InterPro" id="IPR050312">
    <property type="entry name" value="IolE/XylAMocC-like"/>
</dbReference>
<sequence length="277" mass="31434">MTKFGMNLLLWGTQIDESLFPILDQIKEIGFDGVEVPIFNTNPDYWKVWAKKLDELDLGRVAVTICGADFNQISPDAQMRKKTLARNKQAVECAANLGATMLTGPYHSALCVFTGKSATQEEWQWAVENIHALAEHAKQFNITLGLEYLNRFESYLISCAEELLSFVEAVNHPNCQLMFDTFHANIEEKNIGEAIKKCAKHLIHVQVSENDRSTVGKGNVDWQGVFSTLKSINYDGWLSVEAFSPKLAVANIWRKMFDSEEQLMRDSLSFIKKNYEL</sequence>
<evidence type="ECO:0000313" key="2">
    <source>
        <dbReference type="EMBL" id="SFE71301.1"/>
    </source>
</evidence>
<dbReference type="PANTHER" id="PTHR12110:SF41">
    <property type="entry name" value="INOSOSE DEHYDRATASE"/>
    <property type="match status" value="1"/>
</dbReference>
<evidence type="ECO:0000313" key="3">
    <source>
        <dbReference type="Proteomes" id="UP000199513"/>
    </source>
</evidence>
<feature type="domain" description="Xylose isomerase-like TIM barrel" evidence="1">
    <location>
        <begin position="23"/>
        <end position="273"/>
    </location>
</feature>
<reference evidence="3" key="1">
    <citation type="submission" date="2016-10" db="EMBL/GenBank/DDBJ databases">
        <authorList>
            <person name="Varghese N."/>
            <person name="Submissions S."/>
        </authorList>
    </citation>
    <scope>NUCLEOTIDE SEQUENCE [LARGE SCALE GENOMIC DNA]</scope>
    <source>
        <strain>GEY</strain>
        <strain evidence="3">DSM 9560</strain>
    </source>
</reference>